<dbReference type="InterPro" id="IPR013087">
    <property type="entry name" value="Znf_C2H2_type"/>
</dbReference>
<comment type="subcellular location">
    <subcellularLocation>
        <location evidence="1">Nucleus</location>
    </subcellularLocation>
</comment>
<dbReference type="Proteomes" id="UP000235023">
    <property type="component" value="Unassembled WGS sequence"/>
</dbReference>
<evidence type="ECO:0000256" key="8">
    <source>
        <dbReference type="ARBA" id="ARBA00023242"/>
    </source>
</evidence>
<keyword evidence="13" id="KW-1185">Reference proteome</keyword>
<keyword evidence="3" id="KW-0677">Repeat</keyword>
<keyword evidence="2" id="KW-0479">Metal-binding</keyword>
<dbReference type="Pfam" id="PF00096">
    <property type="entry name" value="zf-C2H2"/>
    <property type="match status" value="1"/>
</dbReference>
<evidence type="ECO:0000259" key="11">
    <source>
        <dbReference type="PROSITE" id="PS50157"/>
    </source>
</evidence>
<keyword evidence="6" id="KW-0805">Transcription regulation</keyword>
<dbReference type="AlphaFoldDB" id="A0A2J5HNG9"/>
<dbReference type="SMART" id="SM00355">
    <property type="entry name" value="ZnF_C2H2"/>
    <property type="match status" value="2"/>
</dbReference>
<evidence type="ECO:0000256" key="5">
    <source>
        <dbReference type="ARBA" id="ARBA00022833"/>
    </source>
</evidence>
<dbReference type="PROSITE" id="PS00028">
    <property type="entry name" value="ZINC_FINGER_C2H2_1"/>
    <property type="match status" value="2"/>
</dbReference>
<evidence type="ECO:0000256" key="1">
    <source>
        <dbReference type="ARBA" id="ARBA00004123"/>
    </source>
</evidence>
<dbReference type="GO" id="GO:0000978">
    <property type="term" value="F:RNA polymerase II cis-regulatory region sequence-specific DNA binding"/>
    <property type="evidence" value="ECO:0007669"/>
    <property type="project" value="InterPro"/>
</dbReference>
<keyword evidence="4 9" id="KW-0863">Zinc-finger</keyword>
<evidence type="ECO:0000256" key="2">
    <source>
        <dbReference type="ARBA" id="ARBA00022723"/>
    </source>
</evidence>
<keyword evidence="7" id="KW-0804">Transcription</keyword>
<proteinExistence type="predicted"/>
<dbReference type="Pfam" id="PF04082">
    <property type="entry name" value="Fungal_trans"/>
    <property type="match status" value="1"/>
</dbReference>
<sequence length="715" mass="79296">MKSLVCRVCQKAFSKAEHLRRHERCHTGSKPFICKKCNRPFARQDALARHEKLHTRAPTTKLTHGQQPHDTSSQTTDAETLSSWETTKVPLDSSTSVNVPTQSWGEPLFNQHAREPTAPDLDLALIWPDSEDLFQSIISSDTTDQWQMPLGTLPFPPVAQDINSFSLGSPNSFDNRCSSIGAIPSGGSHQAVRDVTEMVHSSSSSVTAAVKATSITSVFLDECLHMFFVRFIPTFPILHRATFVFRECTHPLLLNAMALGSLYLGPKDSVTKGEALWHLAHTAVATSWQSLITHRGPYDACRGVQLLITALLGQIYGALSKNRIIRTTSQVFRPMGFSWARHCGMVDSAPFSLDDVPCPDTPGIDKEHQWRTWAAREIQQRAFLAYHILDGLVAQMSGDGASTRHLANPLILPSSEAAFDASNADEWLAHMRSQKTKQPSFRLVFRSLFPSDGTLRPLDYQLSALGLRVVLEGLQSLVSDLVESDYAAVGVPDRSSVRKGLAQVHETISMSICLSNPEKLEVLLRWHTICLDTMINSTILCRHVCSRYNISQHVSGGPRTTKPGFDIAKWVNTEDARRSLLHAIAIQDIVEQLPRGRAHVIHMPSSLFAAATIYVVFSLAGVSTVHLPRTIVWQDALLTDADLSLGSHGAQTLMRTETKRFVEEGQTESSSGVGAARNLLYEMNSMQKLFRCLISQWGIAHDMEEVVDRWISLCH</sequence>
<evidence type="ECO:0000256" key="3">
    <source>
        <dbReference type="ARBA" id="ARBA00022737"/>
    </source>
</evidence>
<protein>
    <submittedName>
        <fullName evidence="12">C2H2 type zinc finger domain protein</fullName>
    </submittedName>
</protein>
<dbReference type="Gene3D" id="3.30.160.60">
    <property type="entry name" value="Classic Zinc Finger"/>
    <property type="match status" value="2"/>
</dbReference>
<evidence type="ECO:0000256" key="9">
    <source>
        <dbReference type="PROSITE-ProRule" id="PRU00042"/>
    </source>
</evidence>
<evidence type="ECO:0000256" key="10">
    <source>
        <dbReference type="SAM" id="MobiDB-lite"/>
    </source>
</evidence>
<keyword evidence="8" id="KW-0539">Nucleus</keyword>
<dbReference type="CDD" id="cd12148">
    <property type="entry name" value="fungal_TF_MHR"/>
    <property type="match status" value="1"/>
</dbReference>
<evidence type="ECO:0000256" key="6">
    <source>
        <dbReference type="ARBA" id="ARBA00023015"/>
    </source>
</evidence>
<dbReference type="PROSITE" id="PS50157">
    <property type="entry name" value="ZINC_FINGER_C2H2_2"/>
    <property type="match status" value="2"/>
</dbReference>
<name>A0A2J5HNG9_9EURO</name>
<dbReference type="GO" id="GO:0000981">
    <property type="term" value="F:DNA-binding transcription factor activity, RNA polymerase II-specific"/>
    <property type="evidence" value="ECO:0007669"/>
    <property type="project" value="InterPro"/>
</dbReference>
<keyword evidence="5" id="KW-0862">Zinc</keyword>
<feature type="domain" description="C2H2-type" evidence="11">
    <location>
        <begin position="4"/>
        <end position="31"/>
    </location>
</feature>
<dbReference type="InterPro" id="IPR036236">
    <property type="entry name" value="Znf_C2H2_sf"/>
</dbReference>
<evidence type="ECO:0000313" key="13">
    <source>
        <dbReference type="Proteomes" id="UP000235023"/>
    </source>
</evidence>
<dbReference type="OrthoDB" id="3945418at2759"/>
<feature type="domain" description="C2H2-type" evidence="11">
    <location>
        <begin position="32"/>
        <end position="59"/>
    </location>
</feature>
<dbReference type="PANTHER" id="PTHR40626">
    <property type="entry name" value="MIP31509P"/>
    <property type="match status" value="1"/>
</dbReference>
<accession>A0A2J5HNG9</accession>
<dbReference type="PANTHER" id="PTHR40626:SF14">
    <property type="entry name" value="C2H2 TYPE ZINC FINGER DOMAIN PROTEIN (AFU_ORTHOLOGUE AFUA_1G02360)"/>
    <property type="match status" value="1"/>
</dbReference>
<dbReference type="FunFam" id="3.30.160.60:FF:000145">
    <property type="entry name" value="Zinc finger protein 574"/>
    <property type="match status" value="1"/>
</dbReference>
<evidence type="ECO:0000256" key="7">
    <source>
        <dbReference type="ARBA" id="ARBA00023163"/>
    </source>
</evidence>
<dbReference type="SUPFAM" id="SSF57667">
    <property type="entry name" value="beta-beta-alpha zinc fingers"/>
    <property type="match status" value="1"/>
</dbReference>
<organism evidence="12 13">
    <name type="scientific">Aspergillus taichungensis</name>
    <dbReference type="NCBI Taxonomy" id="482145"/>
    <lineage>
        <taxon>Eukaryota</taxon>
        <taxon>Fungi</taxon>
        <taxon>Dikarya</taxon>
        <taxon>Ascomycota</taxon>
        <taxon>Pezizomycotina</taxon>
        <taxon>Eurotiomycetes</taxon>
        <taxon>Eurotiomycetidae</taxon>
        <taxon>Eurotiales</taxon>
        <taxon>Aspergillaceae</taxon>
        <taxon>Aspergillus</taxon>
        <taxon>Aspergillus subgen. Circumdati</taxon>
    </lineage>
</organism>
<dbReference type="InterPro" id="IPR051059">
    <property type="entry name" value="VerF-like"/>
</dbReference>
<dbReference type="GO" id="GO:0000785">
    <property type="term" value="C:chromatin"/>
    <property type="evidence" value="ECO:0007669"/>
    <property type="project" value="TreeGrafter"/>
</dbReference>
<dbReference type="InterPro" id="IPR007219">
    <property type="entry name" value="XnlR_reg_dom"/>
</dbReference>
<dbReference type="FunFam" id="3.30.160.60:FF:003641">
    <property type="match status" value="1"/>
</dbReference>
<gene>
    <name evidence="12" type="ORF">BDW42DRAFT_174320</name>
</gene>
<reference evidence="13" key="1">
    <citation type="submission" date="2017-12" db="EMBL/GenBank/DDBJ databases">
        <authorList>
            <consortium name="DOE Joint Genome Institute"/>
            <person name="Mondo S.J."/>
            <person name="Kjaerbolling I."/>
            <person name="Vesth T.C."/>
            <person name="Frisvad J.C."/>
            <person name="Nybo J.L."/>
            <person name="Theobald S."/>
            <person name="Kuo A."/>
            <person name="Bowyer P."/>
            <person name="Matsuda Y."/>
            <person name="Lyhne E.K."/>
            <person name="Kogle M.E."/>
            <person name="Clum A."/>
            <person name="Lipzen A."/>
            <person name="Salamov A."/>
            <person name="Ngan C.Y."/>
            <person name="Daum C."/>
            <person name="Chiniquy J."/>
            <person name="Barry K."/>
            <person name="LaButti K."/>
            <person name="Haridas S."/>
            <person name="Simmons B.A."/>
            <person name="Magnuson J.K."/>
            <person name="Mortensen U.H."/>
            <person name="Larsen T.O."/>
            <person name="Grigoriev I.V."/>
            <person name="Baker S.E."/>
            <person name="Andersen M.R."/>
            <person name="Nordberg H.P."/>
            <person name="Cantor M.N."/>
            <person name="Hua S.X."/>
        </authorList>
    </citation>
    <scope>NUCLEOTIDE SEQUENCE [LARGE SCALE GENOMIC DNA]</scope>
    <source>
        <strain evidence="13">IBT 19404</strain>
    </source>
</reference>
<evidence type="ECO:0000313" key="12">
    <source>
        <dbReference type="EMBL" id="PLN78760.1"/>
    </source>
</evidence>
<dbReference type="GO" id="GO:0008270">
    <property type="term" value="F:zinc ion binding"/>
    <property type="evidence" value="ECO:0007669"/>
    <property type="project" value="UniProtKB-KW"/>
</dbReference>
<dbReference type="GO" id="GO:0005634">
    <property type="term" value="C:nucleus"/>
    <property type="evidence" value="ECO:0007669"/>
    <property type="project" value="UniProtKB-SubCell"/>
</dbReference>
<dbReference type="EMBL" id="KZ559571">
    <property type="protein sequence ID" value="PLN78760.1"/>
    <property type="molecule type" value="Genomic_DNA"/>
</dbReference>
<feature type="compositionally biased region" description="Polar residues" evidence="10">
    <location>
        <begin position="57"/>
        <end position="103"/>
    </location>
</feature>
<evidence type="ECO:0000256" key="4">
    <source>
        <dbReference type="ARBA" id="ARBA00022771"/>
    </source>
</evidence>
<dbReference type="GO" id="GO:0006351">
    <property type="term" value="P:DNA-templated transcription"/>
    <property type="evidence" value="ECO:0007669"/>
    <property type="project" value="InterPro"/>
</dbReference>
<feature type="region of interest" description="Disordered" evidence="10">
    <location>
        <begin position="56"/>
        <end position="103"/>
    </location>
</feature>